<name>A0ACB8B7T6_9AGAM</name>
<gene>
    <name evidence="1" type="ORF">BV22DRAFT_763923</name>
</gene>
<accession>A0ACB8B7T6</accession>
<evidence type="ECO:0000313" key="1">
    <source>
        <dbReference type="EMBL" id="KAH7920953.1"/>
    </source>
</evidence>
<sequence length="191" mass="21374">MNEALSYVFAEGKVECRRPLSRGLRARRWELRLVWGWWRHASYRGPRPGVLHKLSIPSRRCTRGMAVHSKAHFQLSHFDHCHVLRKSLYNACGLTPNTNVERSSAPKASPSLALGQQNSTAFLATAHSPPTTSKAVSSHTPGMSKTRRSGATSMVLGTYDKHYYYGSLWSLKRHGICRTIASSSVVDNLQE</sequence>
<keyword evidence="2" id="KW-1185">Reference proteome</keyword>
<comment type="caution">
    <text evidence="1">The sequence shown here is derived from an EMBL/GenBank/DDBJ whole genome shotgun (WGS) entry which is preliminary data.</text>
</comment>
<protein>
    <submittedName>
        <fullName evidence="1">Uncharacterized protein</fullName>
    </submittedName>
</protein>
<organism evidence="1 2">
    <name type="scientific">Leucogyrophana mollusca</name>
    <dbReference type="NCBI Taxonomy" id="85980"/>
    <lineage>
        <taxon>Eukaryota</taxon>
        <taxon>Fungi</taxon>
        <taxon>Dikarya</taxon>
        <taxon>Basidiomycota</taxon>
        <taxon>Agaricomycotina</taxon>
        <taxon>Agaricomycetes</taxon>
        <taxon>Agaricomycetidae</taxon>
        <taxon>Boletales</taxon>
        <taxon>Boletales incertae sedis</taxon>
        <taxon>Leucogyrophana</taxon>
    </lineage>
</organism>
<dbReference type="EMBL" id="MU266549">
    <property type="protein sequence ID" value="KAH7920953.1"/>
    <property type="molecule type" value="Genomic_DNA"/>
</dbReference>
<evidence type="ECO:0000313" key="2">
    <source>
        <dbReference type="Proteomes" id="UP000790709"/>
    </source>
</evidence>
<dbReference type="Proteomes" id="UP000790709">
    <property type="component" value="Unassembled WGS sequence"/>
</dbReference>
<reference evidence="1" key="1">
    <citation type="journal article" date="2021" name="New Phytol.">
        <title>Evolutionary innovations through gain and loss of genes in the ectomycorrhizal Boletales.</title>
        <authorList>
            <person name="Wu G."/>
            <person name="Miyauchi S."/>
            <person name="Morin E."/>
            <person name="Kuo A."/>
            <person name="Drula E."/>
            <person name="Varga T."/>
            <person name="Kohler A."/>
            <person name="Feng B."/>
            <person name="Cao Y."/>
            <person name="Lipzen A."/>
            <person name="Daum C."/>
            <person name="Hundley H."/>
            <person name="Pangilinan J."/>
            <person name="Johnson J."/>
            <person name="Barry K."/>
            <person name="LaButti K."/>
            <person name="Ng V."/>
            <person name="Ahrendt S."/>
            <person name="Min B."/>
            <person name="Choi I.G."/>
            <person name="Park H."/>
            <person name="Plett J.M."/>
            <person name="Magnuson J."/>
            <person name="Spatafora J.W."/>
            <person name="Nagy L.G."/>
            <person name="Henrissat B."/>
            <person name="Grigoriev I.V."/>
            <person name="Yang Z.L."/>
            <person name="Xu J."/>
            <person name="Martin F.M."/>
        </authorList>
    </citation>
    <scope>NUCLEOTIDE SEQUENCE</scope>
    <source>
        <strain evidence="1">KUC20120723A-06</strain>
    </source>
</reference>
<proteinExistence type="predicted"/>